<sequence>MKNKTCKMVSDREQLTIDLDATVIRSKKFELERDSVLIECKKLELKRDAALIDSKQLELKREIDQLELKQLKTDIVDMGREVAELKEQIMAAINYGWSNCLSQLYVFRVVARGKLTKPKSSGGMGFKYLSSFNLALVAKHACRVLNNPNELWVKVLKGLYFQILSSFMLARGLGFVVVVRPFRRKGDFEKGVFFEVW</sequence>
<reference evidence="2" key="1">
    <citation type="submission" date="2020-09" db="EMBL/GenBank/DDBJ databases">
        <title>Genome-Enabled Discovery of Anthraquinone Biosynthesis in Senna tora.</title>
        <authorList>
            <person name="Kang S.-H."/>
            <person name="Pandey R.P."/>
            <person name="Lee C.-M."/>
            <person name="Sim J.-S."/>
            <person name="Jeong J.-T."/>
            <person name="Choi B.-S."/>
            <person name="Jung M."/>
            <person name="Ginzburg D."/>
            <person name="Zhao K."/>
            <person name="Won S.Y."/>
            <person name="Oh T.-J."/>
            <person name="Yu Y."/>
            <person name="Kim N.-H."/>
            <person name="Lee O.R."/>
            <person name="Lee T.-H."/>
            <person name="Bashyal P."/>
            <person name="Kim T.-S."/>
            <person name="Lee W.-H."/>
            <person name="Kawkins C."/>
            <person name="Kim C.-K."/>
            <person name="Kim J.S."/>
            <person name="Ahn B.O."/>
            <person name="Rhee S.Y."/>
            <person name="Sohng J.K."/>
        </authorList>
    </citation>
    <scope>NUCLEOTIDE SEQUENCE</scope>
    <source>
        <tissue evidence="2">Leaf</tissue>
    </source>
</reference>
<evidence type="ECO:0000313" key="3">
    <source>
        <dbReference type="Proteomes" id="UP000634136"/>
    </source>
</evidence>
<comment type="caution">
    <text evidence="2">The sequence shown here is derived from an EMBL/GenBank/DDBJ whole genome shotgun (WGS) entry which is preliminary data.</text>
</comment>
<dbReference type="AlphaFoldDB" id="A0A834W7V8"/>
<feature type="coiled-coil region" evidence="1">
    <location>
        <begin position="40"/>
        <end position="88"/>
    </location>
</feature>
<keyword evidence="1" id="KW-0175">Coiled coil</keyword>
<keyword evidence="3" id="KW-1185">Reference proteome</keyword>
<dbReference type="GO" id="GO:0003964">
    <property type="term" value="F:RNA-directed DNA polymerase activity"/>
    <property type="evidence" value="ECO:0007669"/>
    <property type="project" value="UniProtKB-KW"/>
</dbReference>
<keyword evidence="2" id="KW-0808">Transferase</keyword>
<dbReference type="OrthoDB" id="1428759at2759"/>
<organism evidence="2 3">
    <name type="scientific">Senna tora</name>
    <dbReference type="NCBI Taxonomy" id="362788"/>
    <lineage>
        <taxon>Eukaryota</taxon>
        <taxon>Viridiplantae</taxon>
        <taxon>Streptophyta</taxon>
        <taxon>Embryophyta</taxon>
        <taxon>Tracheophyta</taxon>
        <taxon>Spermatophyta</taxon>
        <taxon>Magnoliopsida</taxon>
        <taxon>eudicotyledons</taxon>
        <taxon>Gunneridae</taxon>
        <taxon>Pentapetalae</taxon>
        <taxon>rosids</taxon>
        <taxon>fabids</taxon>
        <taxon>Fabales</taxon>
        <taxon>Fabaceae</taxon>
        <taxon>Caesalpinioideae</taxon>
        <taxon>Cassia clade</taxon>
        <taxon>Senna</taxon>
    </lineage>
</organism>
<gene>
    <name evidence="2" type="ORF">G2W53_033353</name>
</gene>
<accession>A0A834W7V8</accession>
<name>A0A834W7V8_9FABA</name>
<keyword evidence="2" id="KW-0548">Nucleotidyltransferase</keyword>
<evidence type="ECO:0000256" key="1">
    <source>
        <dbReference type="SAM" id="Coils"/>
    </source>
</evidence>
<keyword evidence="2" id="KW-0695">RNA-directed DNA polymerase</keyword>
<dbReference type="EMBL" id="JAAIUW010000010">
    <property type="protein sequence ID" value="KAF7812377.1"/>
    <property type="molecule type" value="Genomic_DNA"/>
</dbReference>
<evidence type="ECO:0000313" key="2">
    <source>
        <dbReference type="EMBL" id="KAF7812377.1"/>
    </source>
</evidence>
<dbReference type="Proteomes" id="UP000634136">
    <property type="component" value="Unassembled WGS sequence"/>
</dbReference>
<protein>
    <submittedName>
        <fullName evidence="2">Reverse transcriptase</fullName>
    </submittedName>
</protein>
<proteinExistence type="predicted"/>